<organism evidence="2 3">
    <name type="scientific">Thermocatellispora tengchongensis</name>
    <dbReference type="NCBI Taxonomy" id="1073253"/>
    <lineage>
        <taxon>Bacteria</taxon>
        <taxon>Bacillati</taxon>
        <taxon>Actinomycetota</taxon>
        <taxon>Actinomycetes</taxon>
        <taxon>Streptosporangiales</taxon>
        <taxon>Streptosporangiaceae</taxon>
        <taxon>Thermocatellispora</taxon>
    </lineage>
</organism>
<dbReference type="EMBL" id="JACHGN010000021">
    <property type="protein sequence ID" value="MBB5138041.1"/>
    <property type="molecule type" value="Genomic_DNA"/>
</dbReference>
<dbReference type="Gene3D" id="3.90.1200.10">
    <property type="match status" value="1"/>
</dbReference>
<accession>A0A840PJP9</accession>
<comment type="caution">
    <text evidence="2">The sequence shown here is derived from an EMBL/GenBank/DDBJ whole genome shotgun (WGS) entry which is preliminary data.</text>
</comment>
<dbReference type="Pfam" id="PF01636">
    <property type="entry name" value="APH"/>
    <property type="match status" value="1"/>
</dbReference>
<dbReference type="SUPFAM" id="SSF56112">
    <property type="entry name" value="Protein kinase-like (PK-like)"/>
    <property type="match status" value="1"/>
</dbReference>
<evidence type="ECO:0000313" key="3">
    <source>
        <dbReference type="Proteomes" id="UP000578449"/>
    </source>
</evidence>
<reference evidence="2 3" key="1">
    <citation type="submission" date="2020-08" db="EMBL/GenBank/DDBJ databases">
        <title>Genomic Encyclopedia of Type Strains, Phase IV (KMG-IV): sequencing the most valuable type-strain genomes for metagenomic binning, comparative biology and taxonomic classification.</title>
        <authorList>
            <person name="Goeker M."/>
        </authorList>
    </citation>
    <scope>NUCLEOTIDE SEQUENCE [LARGE SCALE GENOMIC DNA]</scope>
    <source>
        <strain evidence="2 3">DSM 45615</strain>
    </source>
</reference>
<feature type="domain" description="Aminoglycoside phosphotransferase" evidence="1">
    <location>
        <begin position="28"/>
        <end position="218"/>
    </location>
</feature>
<dbReference type="RefSeq" id="WP_185054923.1">
    <property type="nucleotide sequence ID" value="NZ_BAABIX010000030.1"/>
</dbReference>
<dbReference type="InterPro" id="IPR011009">
    <property type="entry name" value="Kinase-like_dom_sf"/>
</dbReference>
<sequence length="344" mass="36940">MTPDLPRAAVAALGEPSGVRVLASSPRSHVWQVSYPGRQVIVKRITGGPGADLRTPAERFAREVTALGLAGTAPDAATCALLGQDETAHVLILEHLPDEPPGPDWPIRYAESLARLHAAAVRHTPGLPSWQPPSEQDAQAFLALAGALGVPIPPGTPAELRDLLGRLSERPQPQALLHGDPCPDNSRYSGGRVRFVDLEQASLGNGLVELAYLRAAFPTCWCAMDIREPTLSEAEAAYRATWHALTGAHVTGDLADACAGWLLRGDSLVERARRGTADHLAALVTTDWEWGTATARERLAHRLARATTTPSPHLRAFTALCTAMRRALHTNHPTLRPLPATRPY</sequence>
<evidence type="ECO:0000259" key="1">
    <source>
        <dbReference type="Pfam" id="PF01636"/>
    </source>
</evidence>
<name>A0A840PJP9_9ACTN</name>
<evidence type="ECO:0000313" key="2">
    <source>
        <dbReference type="EMBL" id="MBB5138041.1"/>
    </source>
</evidence>
<dbReference type="InterPro" id="IPR002575">
    <property type="entry name" value="Aminoglycoside_PTrfase"/>
</dbReference>
<gene>
    <name evidence="2" type="ORF">HNP84_007794</name>
</gene>
<dbReference type="AlphaFoldDB" id="A0A840PJP9"/>
<keyword evidence="3" id="KW-1185">Reference proteome</keyword>
<dbReference type="Proteomes" id="UP000578449">
    <property type="component" value="Unassembled WGS sequence"/>
</dbReference>
<proteinExistence type="predicted"/>
<protein>
    <recommendedName>
        <fullName evidence="1">Aminoglycoside phosphotransferase domain-containing protein</fullName>
    </recommendedName>
</protein>